<protein>
    <submittedName>
        <fullName evidence="5">Winged helix-turn-helix domain-containing protein</fullName>
    </submittedName>
</protein>
<name>A0ABU2N615_9PSEU</name>
<dbReference type="InterPro" id="IPR036388">
    <property type="entry name" value="WH-like_DNA-bd_sf"/>
</dbReference>
<dbReference type="InterPro" id="IPR050679">
    <property type="entry name" value="Bact_HTH_transcr_reg"/>
</dbReference>
<evidence type="ECO:0000313" key="5">
    <source>
        <dbReference type="EMBL" id="MDT0348144.1"/>
    </source>
</evidence>
<evidence type="ECO:0000313" key="6">
    <source>
        <dbReference type="Proteomes" id="UP001183202"/>
    </source>
</evidence>
<evidence type="ECO:0000259" key="4">
    <source>
        <dbReference type="PROSITE" id="PS50949"/>
    </source>
</evidence>
<dbReference type="SUPFAM" id="SSF46785">
    <property type="entry name" value="Winged helix' DNA-binding domain"/>
    <property type="match status" value="1"/>
</dbReference>
<keyword evidence="3" id="KW-0804">Transcription</keyword>
<accession>A0ABU2N615</accession>
<gene>
    <name evidence="5" type="ORF">RM445_01220</name>
</gene>
<dbReference type="EMBL" id="JAVREJ010000001">
    <property type="protein sequence ID" value="MDT0348144.1"/>
    <property type="molecule type" value="Genomic_DNA"/>
</dbReference>
<reference evidence="6" key="1">
    <citation type="submission" date="2023-07" db="EMBL/GenBank/DDBJ databases">
        <title>30 novel species of actinomycetes from the DSMZ collection.</title>
        <authorList>
            <person name="Nouioui I."/>
        </authorList>
    </citation>
    <scope>NUCLEOTIDE SEQUENCE [LARGE SCALE GENOMIC DNA]</scope>
    <source>
        <strain evidence="6">DSM 45834</strain>
    </source>
</reference>
<evidence type="ECO:0000256" key="1">
    <source>
        <dbReference type="ARBA" id="ARBA00023015"/>
    </source>
</evidence>
<dbReference type="RefSeq" id="WP_311554043.1">
    <property type="nucleotide sequence ID" value="NZ_JAVREJ010000001.1"/>
</dbReference>
<keyword evidence="1" id="KW-0805">Transcription regulation</keyword>
<dbReference type="InterPro" id="IPR000524">
    <property type="entry name" value="Tscrpt_reg_HTH_GntR"/>
</dbReference>
<dbReference type="Pfam" id="PF00392">
    <property type="entry name" value="GntR"/>
    <property type="match status" value="1"/>
</dbReference>
<dbReference type="InterPro" id="IPR036390">
    <property type="entry name" value="WH_DNA-bd_sf"/>
</dbReference>
<dbReference type="SMART" id="SM00345">
    <property type="entry name" value="HTH_GNTR"/>
    <property type="match status" value="1"/>
</dbReference>
<dbReference type="Proteomes" id="UP001183202">
    <property type="component" value="Unassembled WGS sequence"/>
</dbReference>
<dbReference type="PANTHER" id="PTHR44846:SF17">
    <property type="entry name" value="GNTR-FAMILY TRANSCRIPTIONAL REGULATOR"/>
    <property type="match status" value="1"/>
</dbReference>
<evidence type="ECO:0000256" key="2">
    <source>
        <dbReference type="ARBA" id="ARBA00023125"/>
    </source>
</evidence>
<evidence type="ECO:0000256" key="3">
    <source>
        <dbReference type="ARBA" id="ARBA00023163"/>
    </source>
</evidence>
<dbReference type="Gene3D" id="1.10.10.10">
    <property type="entry name" value="Winged helix-like DNA-binding domain superfamily/Winged helix DNA-binding domain"/>
    <property type="match status" value="1"/>
</dbReference>
<feature type="domain" description="HTH gntR-type" evidence="4">
    <location>
        <begin position="7"/>
        <end position="75"/>
    </location>
</feature>
<dbReference type="PRINTS" id="PR00035">
    <property type="entry name" value="HTHGNTR"/>
</dbReference>
<proteinExistence type="predicted"/>
<organism evidence="5 6">
    <name type="scientific">Pseudonocardia charpentierae</name>
    <dbReference type="NCBI Taxonomy" id="3075545"/>
    <lineage>
        <taxon>Bacteria</taxon>
        <taxon>Bacillati</taxon>
        <taxon>Actinomycetota</taxon>
        <taxon>Actinomycetes</taxon>
        <taxon>Pseudonocardiales</taxon>
        <taxon>Pseudonocardiaceae</taxon>
        <taxon>Pseudonocardia</taxon>
    </lineage>
</organism>
<sequence>MVEHTGRPKYVEAAANLRTAIAAGTYPVGGELPSTARLTESFGVSTTVVRAAIRELRDEGLVVGQPGKAVFVRAVPTDDELTGDRTRDVEARLQQLADSVYSALRDLEARISALEVRSDHSDR</sequence>
<dbReference type="PROSITE" id="PS50949">
    <property type="entry name" value="HTH_GNTR"/>
    <property type="match status" value="1"/>
</dbReference>
<comment type="caution">
    <text evidence="5">The sequence shown here is derived from an EMBL/GenBank/DDBJ whole genome shotgun (WGS) entry which is preliminary data.</text>
</comment>
<dbReference type="PANTHER" id="PTHR44846">
    <property type="entry name" value="MANNOSYL-D-GLYCERATE TRANSPORT/METABOLISM SYSTEM REPRESSOR MNGR-RELATED"/>
    <property type="match status" value="1"/>
</dbReference>
<keyword evidence="6" id="KW-1185">Reference proteome</keyword>
<dbReference type="CDD" id="cd07377">
    <property type="entry name" value="WHTH_GntR"/>
    <property type="match status" value="1"/>
</dbReference>
<keyword evidence="2" id="KW-0238">DNA-binding</keyword>